<dbReference type="Pfam" id="PF05656">
    <property type="entry name" value="DUF805"/>
    <property type="match status" value="1"/>
</dbReference>
<feature type="transmembrane region" description="Helical" evidence="1">
    <location>
        <begin position="275"/>
        <end position="293"/>
    </location>
</feature>
<feature type="transmembrane region" description="Helical" evidence="1">
    <location>
        <begin position="188"/>
        <end position="206"/>
    </location>
</feature>
<dbReference type="RefSeq" id="WP_145367061.1">
    <property type="nucleotide sequence ID" value="NZ_CP036275.1"/>
</dbReference>
<dbReference type="OrthoDB" id="315686at2"/>
<dbReference type="InterPro" id="IPR023393">
    <property type="entry name" value="START-like_dom_sf"/>
</dbReference>
<proteinExistence type="predicted"/>
<feature type="transmembrane region" description="Helical" evidence="1">
    <location>
        <begin position="243"/>
        <end position="263"/>
    </location>
</feature>
<keyword evidence="3" id="KW-1185">Reference proteome</keyword>
<feature type="transmembrane region" description="Helical" evidence="1">
    <location>
        <begin position="33"/>
        <end position="53"/>
    </location>
</feature>
<dbReference type="GO" id="GO:0016020">
    <property type="term" value="C:membrane"/>
    <property type="evidence" value="ECO:0007669"/>
    <property type="project" value="InterPro"/>
</dbReference>
<feature type="transmembrane region" description="Helical" evidence="1">
    <location>
        <begin position="218"/>
        <end position="237"/>
    </location>
</feature>
<name>A0A517Z1R9_9PLAN</name>
<dbReference type="Gene3D" id="3.30.530.20">
    <property type="match status" value="1"/>
</dbReference>
<keyword evidence="1" id="KW-0472">Membrane</keyword>
<dbReference type="Pfam" id="PF10604">
    <property type="entry name" value="Polyketide_cyc2"/>
    <property type="match status" value="1"/>
</dbReference>
<feature type="transmembrane region" description="Helical" evidence="1">
    <location>
        <begin position="158"/>
        <end position="182"/>
    </location>
</feature>
<dbReference type="KEGG" id="mri:Mal4_06810"/>
<sequence>MIESLESHPPQPRPIRWWVRACFGLTSPVGQRLYFYTGVGLMAVKYIVEAGFIRLMTGRTLTLLDFVNPLLSSRMQLLQGAPDWAGWALILWSLPFLWIAASMSIRRSADAGLSPWPGMLVLLPIINLPVMLLLAALPHREVERPYGETLGADDVSAAGSALWGIAGGVATGAVAFAMSVLLLESYGAVLFLSTPFFVGAVSAYAYNRPASRDAGSTLAVVMLSVLLSASALLLFALEGFICLLMAMPLAALMAPLGGLIGKAIADQCRGRRSHAMYAVAALPLLAALEFFVVHPHVREVQTSVEIDASPQIVWQNVIAFPDLPEPTEWYFRAGVAAPIGAHIEGHGVGAVRHCRFTTGDFVEPITVWDEPRRLAFDVTEQPEPMFELTPYHEIHPPHLHGTMRSLRGEFRLIELPGGRTRLEGSTWYLLAMWPQEYWIPFSDGIVHRIHQRVLEHVRDVSERSNGPPSRH</sequence>
<feature type="transmembrane region" description="Helical" evidence="1">
    <location>
        <begin position="84"/>
        <end position="105"/>
    </location>
</feature>
<evidence type="ECO:0000256" key="1">
    <source>
        <dbReference type="SAM" id="Phobius"/>
    </source>
</evidence>
<dbReference type="InterPro" id="IPR019587">
    <property type="entry name" value="Polyketide_cyclase/dehydratase"/>
</dbReference>
<keyword evidence="1" id="KW-1133">Transmembrane helix</keyword>
<keyword evidence="1" id="KW-0812">Transmembrane</keyword>
<dbReference type="InterPro" id="IPR008523">
    <property type="entry name" value="DUF805"/>
</dbReference>
<reference evidence="2 3" key="1">
    <citation type="submission" date="2019-02" db="EMBL/GenBank/DDBJ databases">
        <title>Deep-cultivation of Planctomycetes and their phenomic and genomic characterization uncovers novel biology.</title>
        <authorList>
            <person name="Wiegand S."/>
            <person name="Jogler M."/>
            <person name="Boedeker C."/>
            <person name="Pinto D."/>
            <person name="Vollmers J."/>
            <person name="Rivas-Marin E."/>
            <person name="Kohn T."/>
            <person name="Peeters S.H."/>
            <person name="Heuer A."/>
            <person name="Rast P."/>
            <person name="Oberbeckmann S."/>
            <person name="Bunk B."/>
            <person name="Jeske O."/>
            <person name="Meyerdierks A."/>
            <person name="Storesund J.E."/>
            <person name="Kallscheuer N."/>
            <person name="Luecker S."/>
            <person name="Lage O.M."/>
            <person name="Pohl T."/>
            <person name="Merkel B.J."/>
            <person name="Hornburger P."/>
            <person name="Mueller R.-W."/>
            <person name="Bruemmer F."/>
            <person name="Labrenz M."/>
            <person name="Spormann A.M."/>
            <person name="Op den Camp H."/>
            <person name="Overmann J."/>
            <person name="Amann R."/>
            <person name="Jetten M.S.M."/>
            <person name="Mascher T."/>
            <person name="Medema M.H."/>
            <person name="Devos D.P."/>
            <person name="Kaster A.-K."/>
            <person name="Ovreas L."/>
            <person name="Rohde M."/>
            <person name="Galperin M.Y."/>
            <person name="Jogler C."/>
        </authorList>
    </citation>
    <scope>NUCLEOTIDE SEQUENCE [LARGE SCALE GENOMIC DNA]</scope>
    <source>
        <strain evidence="2 3">Mal4</strain>
    </source>
</reference>
<protein>
    <submittedName>
        <fullName evidence="2">Polyketide cyclase / dehydrase and lipid transport</fullName>
    </submittedName>
</protein>
<evidence type="ECO:0000313" key="3">
    <source>
        <dbReference type="Proteomes" id="UP000320496"/>
    </source>
</evidence>
<accession>A0A517Z1R9</accession>
<gene>
    <name evidence="2" type="ORF">Mal4_06810</name>
</gene>
<feature type="transmembrane region" description="Helical" evidence="1">
    <location>
        <begin position="117"/>
        <end position="137"/>
    </location>
</feature>
<dbReference type="AlphaFoldDB" id="A0A517Z1R9"/>
<dbReference type="SUPFAM" id="SSF55961">
    <property type="entry name" value="Bet v1-like"/>
    <property type="match status" value="1"/>
</dbReference>
<dbReference type="Proteomes" id="UP000320496">
    <property type="component" value="Chromosome"/>
</dbReference>
<evidence type="ECO:0000313" key="2">
    <source>
        <dbReference type="EMBL" id="QDU36395.1"/>
    </source>
</evidence>
<organism evidence="2 3">
    <name type="scientific">Maioricimonas rarisocia</name>
    <dbReference type="NCBI Taxonomy" id="2528026"/>
    <lineage>
        <taxon>Bacteria</taxon>
        <taxon>Pseudomonadati</taxon>
        <taxon>Planctomycetota</taxon>
        <taxon>Planctomycetia</taxon>
        <taxon>Planctomycetales</taxon>
        <taxon>Planctomycetaceae</taxon>
        <taxon>Maioricimonas</taxon>
    </lineage>
</organism>
<dbReference type="EMBL" id="CP036275">
    <property type="protein sequence ID" value="QDU36395.1"/>
    <property type="molecule type" value="Genomic_DNA"/>
</dbReference>